<keyword evidence="1" id="KW-0547">Nucleotide-binding</keyword>
<keyword evidence="2" id="KW-0067">ATP-binding</keyword>
<evidence type="ECO:0000256" key="1">
    <source>
        <dbReference type="ARBA" id="ARBA00022741"/>
    </source>
</evidence>
<reference evidence="4" key="1">
    <citation type="submission" date="2020-04" db="EMBL/GenBank/DDBJ databases">
        <authorList>
            <person name="Zhang T."/>
        </authorList>
    </citation>
    <scope>NUCLEOTIDE SEQUENCE</scope>
    <source>
        <strain evidence="4">HKST-UBA02</strain>
    </source>
</reference>
<dbReference type="Gene3D" id="1.10.8.60">
    <property type="match status" value="1"/>
</dbReference>
<dbReference type="GO" id="GO:0006355">
    <property type="term" value="P:regulation of DNA-templated transcription"/>
    <property type="evidence" value="ECO:0007669"/>
    <property type="project" value="InterPro"/>
</dbReference>
<dbReference type="InterPro" id="IPR027417">
    <property type="entry name" value="P-loop_NTPase"/>
</dbReference>
<evidence type="ECO:0000313" key="4">
    <source>
        <dbReference type="EMBL" id="MCA9759905.1"/>
    </source>
</evidence>
<dbReference type="FunFam" id="3.40.50.300:FF:000006">
    <property type="entry name" value="DNA-binding transcriptional regulator NtrC"/>
    <property type="match status" value="1"/>
</dbReference>
<sequence length="169" mass="18515">ELAARAIHRQSRRSGGPFVGLNCGAIPSPLAESVLFGHERGAFTDAHTLRRGQFELAEGGTLFLDEVGELPVDLQVKMLRALEEREVVRVGGDGPVSVDVRVVAATNRDLLVDVKRGLFRSDLFWRLNVVQLTMPPLRKRREDIPLLVTALLERVNVECATTIVGVSPG</sequence>
<dbReference type="Pfam" id="PF00158">
    <property type="entry name" value="Sigma54_activat"/>
    <property type="match status" value="1"/>
</dbReference>
<feature type="non-terminal residue" evidence="4">
    <location>
        <position position="169"/>
    </location>
</feature>
<proteinExistence type="predicted"/>
<protein>
    <submittedName>
        <fullName evidence="4">Sigma-54-dependent Fis family transcriptional regulator</fullName>
    </submittedName>
</protein>
<gene>
    <name evidence="4" type="ORF">KDA27_29175</name>
</gene>
<dbReference type="Proteomes" id="UP000739538">
    <property type="component" value="Unassembled WGS sequence"/>
</dbReference>
<dbReference type="InterPro" id="IPR002078">
    <property type="entry name" value="Sigma_54_int"/>
</dbReference>
<accession>A0A956SGM6</accession>
<reference evidence="4" key="2">
    <citation type="journal article" date="2021" name="Microbiome">
        <title>Successional dynamics and alternative stable states in a saline activated sludge microbial community over 9 years.</title>
        <authorList>
            <person name="Wang Y."/>
            <person name="Ye J."/>
            <person name="Ju F."/>
            <person name="Liu L."/>
            <person name="Boyd J.A."/>
            <person name="Deng Y."/>
            <person name="Parks D.H."/>
            <person name="Jiang X."/>
            <person name="Yin X."/>
            <person name="Woodcroft B.J."/>
            <person name="Tyson G.W."/>
            <person name="Hugenholtz P."/>
            <person name="Polz M.F."/>
            <person name="Zhang T."/>
        </authorList>
    </citation>
    <scope>NUCLEOTIDE SEQUENCE</scope>
    <source>
        <strain evidence="4">HKST-UBA02</strain>
    </source>
</reference>
<evidence type="ECO:0000256" key="2">
    <source>
        <dbReference type="ARBA" id="ARBA00022840"/>
    </source>
</evidence>
<dbReference type="GO" id="GO:0005524">
    <property type="term" value="F:ATP binding"/>
    <property type="evidence" value="ECO:0007669"/>
    <property type="project" value="UniProtKB-KW"/>
</dbReference>
<comment type="caution">
    <text evidence="4">The sequence shown here is derived from an EMBL/GenBank/DDBJ whole genome shotgun (WGS) entry which is preliminary data.</text>
</comment>
<dbReference type="PROSITE" id="PS00676">
    <property type="entry name" value="SIGMA54_INTERACT_2"/>
    <property type="match status" value="1"/>
</dbReference>
<dbReference type="EMBL" id="JAGQHS010000609">
    <property type="protein sequence ID" value="MCA9759905.1"/>
    <property type="molecule type" value="Genomic_DNA"/>
</dbReference>
<name>A0A956SGM6_UNCEI</name>
<feature type="domain" description="Sigma-54 factor interaction" evidence="3">
    <location>
        <begin position="1"/>
        <end position="169"/>
    </location>
</feature>
<feature type="non-terminal residue" evidence="4">
    <location>
        <position position="1"/>
    </location>
</feature>
<dbReference type="InterPro" id="IPR025943">
    <property type="entry name" value="Sigma_54_int_dom_ATP-bd_2"/>
</dbReference>
<dbReference type="PANTHER" id="PTHR32071">
    <property type="entry name" value="TRANSCRIPTIONAL REGULATORY PROTEIN"/>
    <property type="match status" value="1"/>
</dbReference>
<dbReference type="SUPFAM" id="SSF52540">
    <property type="entry name" value="P-loop containing nucleoside triphosphate hydrolases"/>
    <property type="match status" value="1"/>
</dbReference>
<dbReference type="AlphaFoldDB" id="A0A956SGM6"/>
<dbReference type="CDD" id="cd00009">
    <property type="entry name" value="AAA"/>
    <property type="match status" value="1"/>
</dbReference>
<dbReference type="Gene3D" id="3.40.50.300">
    <property type="entry name" value="P-loop containing nucleotide triphosphate hydrolases"/>
    <property type="match status" value="1"/>
</dbReference>
<evidence type="ECO:0000313" key="5">
    <source>
        <dbReference type="Proteomes" id="UP000739538"/>
    </source>
</evidence>
<evidence type="ECO:0000259" key="3">
    <source>
        <dbReference type="PROSITE" id="PS50045"/>
    </source>
</evidence>
<organism evidence="4 5">
    <name type="scientific">Eiseniibacteriota bacterium</name>
    <dbReference type="NCBI Taxonomy" id="2212470"/>
    <lineage>
        <taxon>Bacteria</taxon>
        <taxon>Candidatus Eiseniibacteriota</taxon>
    </lineage>
</organism>
<dbReference type="PROSITE" id="PS50045">
    <property type="entry name" value="SIGMA54_INTERACT_4"/>
    <property type="match status" value="1"/>
</dbReference>